<gene>
    <name evidence="3" type="ORF">PLOB_00002170</name>
</gene>
<dbReference type="Proteomes" id="UP001159405">
    <property type="component" value="Unassembled WGS sequence"/>
</dbReference>
<sequence length="689" mass="77857">MADEEDDDPVVAEVDVYLAQTLANNLFLFQYPVRPATMTYDNVPHIGARIKPEQQKVEVELAINTSGANYYGPRGEQIAHDVDGLSSSSNSEEKNSFFTSDKMDKQVLTSSLATEDANRYAVGVLRQGELHLTPICGALQLRPSFEYLNKGESNVRQNTSVTEEGDSQDEEDEAKPLTVKFARPETDRAKAQRLSSFKYLEKKKAEEPWKKVQFYNPQDHEAASEHKLLFCQSMESYSPEFQVNARDYLKVLTPSTSQEESSEPRLPSNVLSMTQLKTMDLPDQVKALLINAKVISFSQLCRLLSPARTLSQAAKEVVVLKCVQQYAVLVQGCWVVKSELLYPEGSISPNSGIPADILCRGRDYIMWRFNQSRVVVRQDIKTVTKLPSEDIKEMLDQMARMRIAVGWEFVLPHDVEFIQKHPDVYKQQLTLWEAKCQALQKQLNFPKHEKIGDMKRMNSSDPSTSTENKKLSKPSKSKANHIMNNDLTNGGPNPEEHSPMEVDCKEVTSNNVNHAIKKEPMPVANGEHFADALKVLQEFVREKLHRTVLSFAEFKKLLLLRQTASSPGDPLCAGVPDVLLEKAIINAGATEIDLKWPPAALSIDTQSRRFFAFRSIGDSSDQYRAVVLDMFSKSWSLTRKEFSTKVAEQNLPAPSRKDWMIVQQDLLERYGNNHMQWFLRGTSSMLVGT</sequence>
<feature type="compositionally biased region" description="Basic and acidic residues" evidence="1">
    <location>
        <begin position="447"/>
        <end position="458"/>
    </location>
</feature>
<dbReference type="PANTHER" id="PTHR12069:SF0">
    <property type="entry name" value="DNA-DIRECTED RNA POLYMERASE III SUBUNIT RPC5"/>
    <property type="match status" value="1"/>
</dbReference>
<evidence type="ECO:0000259" key="2">
    <source>
        <dbReference type="Pfam" id="PF19725"/>
    </source>
</evidence>
<name>A0ABN8Q5R8_9CNID</name>
<proteinExistence type="predicted"/>
<evidence type="ECO:0000256" key="1">
    <source>
        <dbReference type="SAM" id="MobiDB-lite"/>
    </source>
</evidence>
<reference evidence="3 4" key="1">
    <citation type="submission" date="2022-05" db="EMBL/GenBank/DDBJ databases">
        <authorList>
            <consortium name="Genoscope - CEA"/>
            <person name="William W."/>
        </authorList>
    </citation>
    <scope>NUCLEOTIDE SEQUENCE [LARGE SCALE GENOMIC DNA]</scope>
</reference>
<dbReference type="Pfam" id="PF04801">
    <property type="entry name" value="RPC5"/>
    <property type="match status" value="1"/>
</dbReference>
<dbReference type="PANTHER" id="PTHR12069">
    <property type="entry name" value="DNA-DIRECTED RNA POLYMERASES III 80 KDA POLYPEPTIDE RNA POLYMERASE III SUBUNIT 5"/>
    <property type="match status" value="1"/>
</dbReference>
<dbReference type="Pfam" id="PF19725">
    <property type="entry name" value="RPC5_C"/>
    <property type="match status" value="1"/>
</dbReference>
<feature type="domain" description="DNA-directed RNA polymerase III subunit RPC5 C-terminal" evidence="2">
    <location>
        <begin position="469"/>
        <end position="658"/>
    </location>
</feature>
<feature type="compositionally biased region" description="Polar residues" evidence="1">
    <location>
        <begin position="482"/>
        <end position="491"/>
    </location>
</feature>
<evidence type="ECO:0000313" key="4">
    <source>
        <dbReference type="Proteomes" id="UP001159405"/>
    </source>
</evidence>
<keyword evidence="4" id="KW-1185">Reference proteome</keyword>
<comment type="caution">
    <text evidence="3">The sequence shown here is derived from an EMBL/GenBank/DDBJ whole genome shotgun (WGS) entry which is preliminary data.</text>
</comment>
<dbReference type="InterPro" id="IPR045576">
    <property type="entry name" value="RPC5_C"/>
</dbReference>
<dbReference type="InterPro" id="IPR006886">
    <property type="entry name" value="RNA_pol_III_Rpc5"/>
</dbReference>
<feature type="compositionally biased region" description="Acidic residues" evidence="1">
    <location>
        <begin position="163"/>
        <end position="173"/>
    </location>
</feature>
<organism evidence="3 4">
    <name type="scientific">Porites lobata</name>
    <dbReference type="NCBI Taxonomy" id="104759"/>
    <lineage>
        <taxon>Eukaryota</taxon>
        <taxon>Metazoa</taxon>
        <taxon>Cnidaria</taxon>
        <taxon>Anthozoa</taxon>
        <taxon>Hexacorallia</taxon>
        <taxon>Scleractinia</taxon>
        <taxon>Fungiina</taxon>
        <taxon>Poritidae</taxon>
        <taxon>Porites</taxon>
    </lineage>
</organism>
<feature type="region of interest" description="Disordered" evidence="1">
    <location>
        <begin position="155"/>
        <end position="176"/>
    </location>
</feature>
<feature type="region of interest" description="Disordered" evidence="1">
    <location>
        <begin position="447"/>
        <end position="499"/>
    </location>
</feature>
<accession>A0ABN8Q5R8</accession>
<dbReference type="EMBL" id="CALNXK010000107">
    <property type="protein sequence ID" value="CAH3157321.1"/>
    <property type="molecule type" value="Genomic_DNA"/>
</dbReference>
<protein>
    <recommendedName>
        <fullName evidence="2">DNA-directed RNA polymerase III subunit RPC5 C-terminal domain-containing protein</fullName>
    </recommendedName>
</protein>
<evidence type="ECO:0000313" key="3">
    <source>
        <dbReference type="EMBL" id="CAH3157321.1"/>
    </source>
</evidence>